<dbReference type="EMBL" id="CALSGD010001392">
    <property type="protein sequence ID" value="CAH6786947.1"/>
    <property type="molecule type" value="Genomic_DNA"/>
</dbReference>
<feature type="region of interest" description="Disordered" evidence="1">
    <location>
        <begin position="2597"/>
        <end position="2632"/>
    </location>
</feature>
<evidence type="ECO:0000256" key="1">
    <source>
        <dbReference type="SAM" id="MobiDB-lite"/>
    </source>
</evidence>
<feature type="region of interest" description="Disordered" evidence="1">
    <location>
        <begin position="2284"/>
        <end position="2321"/>
    </location>
</feature>
<feature type="region of interest" description="Disordered" evidence="1">
    <location>
        <begin position="4779"/>
        <end position="4799"/>
    </location>
</feature>
<feature type="compositionally biased region" description="Polar residues" evidence="1">
    <location>
        <begin position="2396"/>
        <end position="2410"/>
    </location>
</feature>
<name>A0AAU9Z335_PHORO</name>
<feature type="compositionally biased region" description="Polar residues" evidence="1">
    <location>
        <begin position="2944"/>
        <end position="2958"/>
    </location>
</feature>
<feature type="compositionally biased region" description="Low complexity" evidence="1">
    <location>
        <begin position="5266"/>
        <end position="5278"/>
    </location>
</feature>
<gene>
    <name evidence="3" type="primary">4932415D10Rik</name>
    <name evidence="3" type="ORF">PHOROB_LOCUS4907</name>
</gene>
<sequence length="5427" mass="602004">MALMWGLDVPLPPAHLSLMLLGFLVCGIWVLFSRYQSQTQVAAKTEEAEAGRSLSLRSACISGLPAGWTQEYVFWSIDRSLRQIFRHLENARSTLLELRLLESRGVSSSPISDIVVPEVAPPCCYCKKGKHSPDYSRSSGSSDNSSSLSYLPIFSEGTAVSSQKAPSMPGSHSTSLPPFQLTDPEKSDLLQNLAVLPPLHAQSSFINSILESLDSRKQEKMKEKRKNRLLSDHELNSVLNENPGPLVWAPLQLSPLIRGELEGHMSQKVSTLREQVVPLPVKKSWEILNRFMDVHGVPEQELPNTQLPTFIPQSAEQNTNRSPDIPLFHLHVNIGMNSELSRAEAKMSQSFTSNKQLQSEDDHQVVRYNPLVISMGTPSPRNLGVNIIQEETALLKRDPKHVLELSIEQRVIGHSEKRIQPHKAPVTDVEQPPKTPCSATDSMKVTPLALLQVMNSMGMIPEPHSEVMGSVEFSPQQPNQTETVSITPQPLNQAIESIKGTCPQYQTMESKSMASRQNQVTDNMKVTPVALFHIMDSMGMINELHPHVESVGIAPKPQYQVMKPVRMDTLHNHQAIGSGNMSLGPQHTVMETLNMTLGSQNQATKHIRIAPSPICQNTMKISSTTQPTMDFVHLIPPGQPPITDSRALIQGSQPQAENLTSVSTQPDVLTPTVSVGAIESGSVVPQLPSKVLEPSGMILLPPGQSLHALKMTPVVQVLPPGMTTPLHVVEPPGLPQPVAQVKESLELPSGLQVQVGDSMGMTAQHQGTEFVSLTPGPSHQVMGPLKFTPWHQDLNYSETNPRQSHKITETVGLTSDTWPKVKDSIEVTQLHHQVMESMRTIPEPPDQGTAPIGRIQKHEVTETEVVPLQEMEYLGENTIQQPKDMDSMNLSPELQNVKTEHLIPDPRLQSMKSVDLVPETVKYAPQTSTVVPTDLTPELHQQNMQFEELTPMPPLQSEKSVPSAPTSQLQDMKSGQLTVGPQPQNIQSSGLAPDPQLQNSKSIHLIPCSPSQGMEDVHSALPQELQGDIKMVELTPRPSLEDTKSVNLAPKPYSQNTSSDKITHVSLLEDTKTPLVEGRSRKVDELIPSTHLYAVNSLEVSSDPSYHFPEPEGLVLQHKASEARVTSETCHQVEESVELTQLPLGMTLAPLSQTSESMEMSSPPLQDVLVTRTQIVKEMEEPLESQNAIKGTLDLLPESEVQNLNSGVMVPEPQHPDGKFVHVTLEPCSEVTNPSEITVRPEYEDTETIRLTLPKVDDTQGTIAEPFVEMGSLGLSLDPRVQGEKSESLAQNLKSVEVIDEPSVLVVELTELTTGPKPHIKDVIPGPQLHQIESGQIDTESQLQNEKSVNVIQQSSIGMADPEKIKPEPGLQSLSPKELIEGTQPPSLKSVDLNLAPQKLSVKSGLIPGPQLQNVRFPNFYQGLFLQGENPVNFISGPPHYGVKSDEAISPVPETRSSDFILGSKVPEPQPQPQSQHVTSVEVNVGPCLQNVRFSDQIPEPKHQGFKHIQFIPGIQLQDSLSQGFMPESFSPLSQEPRLEDMKLVLPMEVSEFHSMKLTIPTPEPQYPSVIPQEVNTGLWQQDAKFSELASRPKLQGVKFGEQTPGSLFHGMSSMTPEVSIHDPNLAKITLGPQDTKQTSFNAGPCLQNVKFSDVMPGTQSQGVKTSELNLGPQLECVKIFEMTTQPERQGMKPELIVQESLFNDIKYVTGNQAPSFEEEMSYKVALEPQISNTESGTLASELIRRPQEQGIGSYELIHEQHLEYIKPVEKIAASKQEELMLGPHLGDMKSKESELGKFKSMLSTPGIQAGQKELEELSPGSNLKGLESELLPSRPQLEDRKSGVLTLGQCLERIKSTVVSPSSSQQDGLKSVKLIPGSRIQDLKTVGLACDTWVQDVNTMGSRLEPKKHGESPVTFVPEMLFQGKSTDALQGIKKHGESPVTFVPEVLFQDKSTDVLQGIKPKEPTSQPQTQDKKHLIISCLKPQNPKPVNMAKIQGIQGVKFVGSVSTQQCQEMAPMDLTLEPGQDDQKTVNSAEWKVGLKTQFELEDVLSMGSDQEPKPADIKSTEVSSKVPFKDTPAFELAPEPVVHNVKTKVFQYESQVQSMKPCQLTPGPEMPQMHQVKSLESISESPLQDVKSMALKTESQSGSTKSIQWIPISEFQSGKCIGSNLRLRSQSTRPTELKPSAQWRSMRSSEFTIRPKIQGEKSVGFHPEPQSQQVKTSPLALGLQKTKTCNLTSESQAQGIKTVELNREPQVESVRSIQRLPGPEFHGVKFLGLNRGSPSQGVQPAEQKPSIQLGGVKPSEMTPRPKLQGKKSVDFNLGPQIQYIKTPEASPEPQLQEEENFASTSEPQPQGIKTVELNREPQVGHIRSIQWLPGPEFRGVKFLGLNRGSPSQGVKSTEQKPSIQLGGVKPPEMTIGPKLQGKKSVDFNLGAQEQYTKTPEASPETELHKEKNVTSALEPQSQCVRSVALHHGPQLENTKSVQWIPVSDCQVKKPMLNFKGLQSQDVTAKGLKPLVHLRDSKTSDELTLKPKLQSKQPSGSIQGHQPQRFTAIDLKSELQFRSMKACDPTLRSKINNAKLAFKPKFHLEDMTAPGLNPGIQPQEVKPSGPPPGTQPQAVTSVVFKQESQSSEVKYGVLSQGPQSQNNIELKSAKSSELALQTKSRGMKSEVNSGPQWQSEKCSDLTPETESQNMKCTKSSPSSQLKGKTFTELAMGTKIRSVKLDCKPGLQRQGTKPNSILRTKPQEMRMEDCESSPQLQDLKSSRTIMGIQVQDVKSVDFGPGPHLQDMTSEVITEKRVHGMKSAEIKPTSKLQGKKPDFTPRKMFLGTKSVDLDSGASLQDLKYPELIMSVKLQEVNSMGQHVANIKSSEVVTQIHPQGVKAMNFNSEPQPQNKKLSELAQGKRLQDMGSVEFNQSLKLQGVPVEIKPSKEESVKLNSGPQLQDETCSKPTLGAKLQDGRWMEVSSGPGFQGMMPSEVTSEDSLKKEKPMGFVDQPLWQDVNSFKWTFWKALDKKPLQLELLPQSQDRKLPMLIPELHLQGLNPEAVNPGSELKDVKAEPTNIQTVKDTEINHGTESQVGGFSEQALNSTIYSVGPELKARNQKQDGKSHKSSQKQQLQSIQPIVFSHEPHLQHIKSSELCRKLPDLKSMDFNSEQQLQDVKSSDLSLGTGMQSLEFNPGPQLEEVCAETKLLDETSLQFKHEPRLQGSASCDQSPGPQIHYKNVIASNTGTQNVKSSELHPGPDLQDVKSKVFCFGPHLESMNSSWTPSANSQYINSIGCEPGPYLQDINSSVCIPEPGPQCIHSVYNPGPHLHGMNSSACILGPNLQHVDSTGCIHELNLQDVNYSVSTPGPSPPCTNPTEYNPETTLQGVNQWASILGSQIQCVDSSGCTPTSHLQGVHPSGSTPEQNPQCEHSNRYNLGQSMNSCTTFPAPQIMCVNPVWCNTKKHFEDVNNSACTLRQTQPINSTGYNSVPHLQAPNLQGIKFSELIPETGLQREMQDLKHELTPGSNITGVAPVGYNPGPQVQCVNFSEVTPGLKSQHTNSGPQLQNIKLTPASEYQCKKSFLLNSGPPFQGRKSSNLVGRAKFQEIPFLKNQLGSGQQTAQPMFASRPQSNDVKFVGVLPTPLSKDRMSSEVSKQPLLCTNPTKLTPGYGLQDLRSKEFSTEPCFQNDKSVQMKPGSQSQNVKYSEFTPGHSSQCAKSSFAPKPCFQDIKSMPLSLGSQQLPLDKKPMVLTPESTRKFLARPALTSVKFSNLTPESQQYRKSMEFTSEPKWQSVKHVKFSSLSLPQAGNSVWLSPRPLPQNMPSGNQNVTSGNQIPQTSNEITESPEMMCRLGHQLMEYAEIRTKIRHQVPKLVNYQDMGSSEMTKGLGHRSTEAIKKSMRLAPKPTDKVTESLGMPQQLDLPVLALVDLTPTPSDQDSNFSELTPQKSYPTPDTLELLSCSWPQYKDFKELQTKQVTGSDRMTLDFKNRVAEMMKLTCEARQGKEFLRVTSKTVNRETECSEKSPRPCPQDLGPVVVSSEKRSQRERSVVCPPRQSGEEAHRLTKPQHANMGNASITPIESLDQIINFVKVSPKSLDQVTESAKTQLQGPLSVALPKVSESVTVIPGPPLQVIKSVMIPEPTSQVSKCADSTPKLHDVIFSEFAPRLWLQNVESKKLIAEPTHQILETIDLLGFQVIKTVLVPKPLLLMVKSEELAPGPSPQAIKPVRVATRSSIKVKDCLNLLPRPHLQDMVKPMEQTPRANIQGNSAQLILQQTSPLEEPSALTHKQRLQAEKFLGTKTESPKDMEIKDLNQGRVSQNRDSEMIISEKLQAENYFSRFIHSPSIPFISSSVKTTELATLQGSRMPEVSRALAMKNFGVGILQSPKSFKDTIMIRSSTLPLVLPSDKTGNTVGTLYPEIWEMDVISKEGAEKKQMEEFGDSLQSYSPYPLRLLPSEFQAGLGARRNPIRSFLGRQQNVWESHVCRQRLPRKYLSNMLMLGNVLGTTMERKLCSQPFLTEGTTMDICRSIQNLFGVPAELMEFSQSLVERGPRTISQTSVFKNYIQRHILCHGNEKRMPLKMWTRGSTSSIIQQYSGTRLGIKKTNSKLSDIFQEVTQQVPVSCPGAQFPALAKSESPIGILYTREDPVPREQNKNLQSDSPIRTFESHHSLKASYLSQAKTDISEQLHLLKDLQLKIAAKLLRSQIPHNVPPPLASGLVLKYPICLQCGRCSGFNCCHKLQSAFGPYLLIYPQIHLLSTPEGHGEIRLHLGFRLRTGKRPQVSKYRRRHRTETWKSTAPPSRRKTKVYTLASKSLISTRDFQSRSSQSPASVQVHVRQKHWDSNGVVGKTEAKDSGHYEFCQVHSLSESGFESNQDEKWVKSSLRKTSDLKYPVKKITQALKTQNTKLYKTSRITEESLSGTLTDPSRSKSTETAQTSSASYKRQPKKSSQPRFIQLLFQGLRQAFQTAHRMLAITGRKPEDRTRLGNLWSSKNLHSKQKAKDYCLLEDGKGANTQIVKPRSTGLTPKQEDSLQGTRDQCRQTQQPKQVSSPYPRPLQLQKSMVSERDVIIQANSIIEPLSVVQNVNSKAKNYSAETCSQESKTCSKVGAKFQSEESVTPDSLTLLSHFKGTHTQKEERHGFFRERALPNKPSERTHRSRPERTHHRSLSEWRRRSPSQRKHSSPSDRTLRSLAERSHRSPSQRKGGSSFVRTPQCFSDRSHHNFFKGRGRSPSRRSRPNLSGRRHRSPSGRSSRERRGHTSSPKNRLSLSGRSQHSTSSQRHRSLSKRSQFSPIRRTRASPSERSHGSLSERSPSSPFCRKRHSSFGRVYHSHSKSRPHRRSSRRSHRSHSERTHCSPSESRHSHHSERRQHGHSERPHHSPRESLKYSSSKERTTYSLSKDKEFKTYLSMSPRDHTQKPKSWTSLEA</sequence>
<feature type="region of interest" description="Disordered" evidence="1">
    <location>
        <begin position="2529"/>
        <end position="2555"/>
    </location>
</feature>
<feature type="region of interest" description="Disordered" evidence="1">
    <location>
        <begin position="5130"/>
        <end position="5427"/>
    </location>
</feature>
<keyword evidence="2" id="KW-1133">Transmembrane helix</keyword>
<comment type="caution">
    <text evidence="3">The sequence shown here is derived from an EMBL/GenBank/DDBJ whole genome shotgun (WGS) entry which is preliminary data.</text>
</comment>
<feature type="compositionally biased region" description="Basic residues" evidence="1">
    <location>
        <begin position="5362"/>
        <end position="5371"/>
    </location>
</feature>
<feature type="compositionally biased region" description="Polar residues" evidence="1">
    <location>
        <begin position="2739"/>
        <end position="2748"/>
    </location>
</feature>
<feature type="region of interest" description="Disordered" evidence="1">
    <location>
        <begin position="5013"/>
        <end position="5035"/>
    </location>
</feature>
<evidence type="ECO:0000313" key="4">
    <source>
        <dbReference type="Proteomes" id="UP001152836"/>
    </source>
</evidence>
<accession>A0AAU9Z335</accession>
<feature type="compositionally biased region" description="Polar residues" evidence="1">
    <location>
        <begin position="5306"/>
        <end position="5315"/>
    </location>
</feature>
<dbReference type="PANTHER" id="PTHR33888:SF1">
    <property type="entry name" value="RIKEN CDNA 4932415D10 GENE"/>
    <property type="match status" value="1"/>
</dbReference>
<proteinExistence type="predicted"/>
<feature type="compositionally biased region" description="Basic and acidic residues" evidence="1">
    <location>
        <begin position="5132"/>
        <end position="5172"/>
    </location>
</feature>
<keyword evidence="2" id="KW-0812">Transmembrane</keyword>
<feature type="region of interest" description="Disordered" evidence="1">
    <location>
        <begin position="4015"/>
        <end position="4070"/>
    </location>
</feature>
<feature type="compositionally biased region" description="Polar residues" evidence="1">
    <location>
        <begin position="957"/>
        <end position="997"/>
    </location>
</feature>
<feature type="region of interest" description="Disordered" evidence="1">
    <location>
        <begin position="4915"/>
        <end position="4947"/>
    </location>
</feature>
<feature type="compositionally biased region" description="Basic and acidic residues" evidence="1">
    <location>
        <begin position="5182"/>
        <end position="5196"/>
    </location>
</feature>
<feature type="compositionally biased region" description="Basic residues" evidence="1">
    <location>
        <begin position="5318"/>
        <end position="5347"/>
    </location>
</feature>
<feature type="region of interest" description="Disordered" evidence="1">
    <location>
        <begin position="2735"/>
        <end position="2757"/>
    </location>
</feature>
<keyword evidence="4" id="KW-1185">Reference proteome</keyword>
<feature type="compositionally biased region" description="Basic and acidic residues" evidence="1">
    <location>
        <begin position="4036"/>
        <end position="4045"/>
    </location>
</feature>
<feature type="transmembrane region" description="Helical" evidence="2">
    <location>
        <begin position="12"/>
        <end position="32"/>
    </location>
</feature>
<feature type="region of interest" description="Disordered" evidence="1">
    <location>
        <begin position="2396"/>
        <end position="2421"/>
    </location>
</feature>
<feature type="compositionally biased region" description="Polar residues" evidence="1">
    <location>
        <begin position="5201"/>
        <end position="5216"/>
    </location>
</feature>
<feature type="compositionally biased region" description="Basic residues" evidence="1">
    <location>
        <begin position="5221"/>
        <end position="5258"/>
    </location>
</feature>
<feature type="region of interest" description="Disordered" evidence="1">
    <location>
        <begin position="2334"/>
        <end position="2358"/>
    </location>
</feature>
<evidence type="ECO:0000256" key="2">
    <source>
        <dbReference type="SAM" id="Phobius"/>
    </source>
</evidence>
<evidence type="ECO:0000313" key="3">
    <source>
        <dbReference type="EMBL" id="CAH6786947.1"/>
    </source>
</evidence>
<feature type="compositionally biased region" description="Polar residues" evidence="1">
    <location>
        <begin position="161"/>
        <end position="177"/>
    </location>
</feature>
<dbReference type="GO" id="GO:0005615">
    <property type="term" value="C:extracellular space"/>
    <property type="evidence" value="ECO:0007669"/>
    <property type="project" value="TreeGrafter"/>
</dbReference>
<protein>
    <submittedName>
        <fullName evidence="3">4932415D10Rik protein</fullName>
    </submittedName>
</protein>
<feature type="region of interest" description="Disordered" evidence="1">
    <location>
        <begin position="161"/>
        <end position="183"/>
    </location>
</feature>
<feature type="region of interest" description="Disordered" evidence="1">
    <location>
        <begin position="3406"/>
        <end position="3428"/>
    </location>
</feature>
<feature type="region of interest" description="Disordered" evidence="1">
    <location>
        <begin position="2653"/>
        <end position="2716"/>
    </location>
</feature>
<feature type="compositionally biased region" description="Polar residues" evidence="1">
    <location>
        <begin position="4930"/>
        <end position="4947"/>
    </location>
</feature>
<feature type="compositionally biased region" description="Polar residues" evidence="1">
    <location>
        <begin position="4915"/>
        <end position="4924"/>
    </location>
</feature>
<dbReference type="Proteomes" id="UP001152836">
    <property type="component" value="Unassembled WGS sequence"/>
</dbReference>
<organism evidence="3 4">
    <name type="scientific">Phodopus roborovskii</name>
    <name type="common">Roborovski's desert hamster</name>
    <name type="synonym">Cricetulus roborovskii</name>
    <dbReference type="NCBI Taxonomy" id="109678"/>
    <lineage>
        <taxon>Eukaryota</taxon>
        <taxon>Metazoa</taxon>
        <taxon>Chordata</taxon>
        <taxon>Craniata</taxon>
        <taxon>Vertebrata</taxon>
        <taxon>Euteleostomi</taxon>
        <taxon>Mammalia</taxon>
        <taxon>Eutheria</taxon>
        <taxon>Euarchontoglires</taxon>
        <taxon>Glires</taxon>
        <taxon>Rodentia</taxon>
        <taxon>Myomorpha</taxon>
        <taxon>Muroidea</taxon>
        <taxon>Cricetidae</taxon>
        <taxon>Cricetinae</taxon>
        <taxon>Phodopus</taxon>
    </lineage>
</organism>
<feature type="compositionally biased region" description="Polar residues" evidence="1">
    <location>
        <begin position="2653"/>
        <end position="2713"/>
    </location>
</feature>
<feature type="region of interest" description="Disordered" evidence="1">
    <location>
        <begin position="2939"/>
        <end position="2961"/>
    </location>
</feature>
<feature type="region of interest" description="Disordered" evidence="1">
    <location>
        <begin position="420"/>
        <end position="441"/>
    </location>
</feature>
<dbReference type="PANTHER" id="PTHR33888">
    <property type="entry name" value="RIKEN CDNA 4932415D10 GENE"/>
    <property type="match status" value="1"/>
</dbReference>
<feature type="region of interest" description="Disordered" evidence="1">
    <location>
        <begin position="953"/>
        <end position="997"/>
    </location>
</feature>
<reference evidence="3" key="1">
    <citation type="submission" date="2022-06" db="EMBL/GenBank/DDBJ databases">
        <authorList>
            <person name="Andreotti S."/>
            <person name="Wyler E."/>
        </authorList>
    </citation>
    <scope>NUCLEOTIDE SEQUENCE</scope>
</reference>
<feature type="compositionally biased region" description="Basic and acidic residues" evidence="1">
    <location>
        <begin position="5372"/>
        <end position="5405"/>
    </location>
</feature>
<keyword evidence="2" id="KW-0472">Membrane</keyword>
<feature type="compositionally biased region" description="Polar residues" evidence="1">
    <location>
        <begin position="2541"/>
        <end position="2555"/>
    </location>
</feature>